<keyword evidence="3" id="KW-1185">Reference proteome</keyword>
<sequence length="212" mass="22634">MRTLTDLARHLNFGGGRYARRSARLPPIILVTDDVRLPDPLAAAARLPFGSVVIYRHYQAPDRAVLAARLAKLCKARRLHLLIAGDFGLAVRLNCGLHLPEGLAACVPVRVRLWHRRRHPMLTAAAHGRKGLLKAARLKATAALLSPVFPTLSHPGEASLGLLGFRRLVHRTAINVYGLGGITVATVTRLVGSGAAGIAAIGGLGGSDRTRE</sequence>
<dbReference type="AlphaFoldDB" id="A0A2N3PN06"/>
<evidence type="ECO:0000313" key="3">
    <source>
        <dbReference type="Proteomes" id="UP000233293"/>
    </source>
</evidence>
<dbReference type="Pfam" id="PF02581">
    <property type="entry name" value="TMP-TENI"/>
    <property type="match status" value="1"/>
</dbReference>
<evidence type="ECO:0000313" key="2">
    <source>
        <dbReference type="EMBL" id="PKU21785.1"/>
    </source>
</evidence>
<organism evidence="2 3">
    <name type="scientific">Telmatospirillum siberiense</name>
    <dbReference type="NCBI Taxonomy" id="382514"/>
    <lineage>
        <taxon>Bacteria</taxon>
        <taxon>Pseudomonadati</taxon>
        <taxon>Pseudomonadota</taxon>
        <taxon>Alphaproteobacteria</taxon>
        <taxon>Rhodospirillales</taxon>
        <taxon>Rhodospirillaceae</taxon>
        <taxon>Telmatospirillum</taxon>
    </lineage>
</organism>
<proteinExistence type="predicted"/>
<dbReference type="EMBL" id="PIUM01000044">
    <property type="protein sequence ID" value="PKU21785.1"/>
    <property type="molecule type" value="Genomic_DNA"/>
</dbReference>
<reference evidence="3" key="1">
    <citation type="submission" date="2017-12" db="EMBL/GenBank/DDBJ databases">
        <title>Draft genome sequence of Telmatospirillum siberiense 26-4b1T, an acidotolerant peatland alphaproteobacterium potentially involved in sulfur cycling.</title>
        <authorList>
            <person name="Hausmann B."/>
            <person name="Pjevac P."/>
            <person name="Schreck K."/>
            <person name="Herbold C.W."/>
            <person name="Daims H."/>
            <person name="Wagner M."/>
            <person name="Pester M."/>
            <person name="Loy A."/>
        </authorList>
    </citation>
    <scope>NUCLEOTIDE SEQUENCE [LARGE SCALE GENOMIC DNA]</scope>
    <source>
        <strain evidence="3">26-4b1</strain>
    </source>
</reference>
<dbReference type="Proteomes" id="UP000233293">
    <property type="component" value="Unassembled WGS sequence"/>
</dbReference>
<protein>
    <submittedName>
        <fullName evidence="2">Thiamine phosphate synthase</fullName>
    </submittedName>
</protein>
<accession>A0A2N3PN06</accession>
<dbReference type="OrthoDB" id="8446047at2"/>
<gene>
    <name evidence="2" type="ORF">CWS72_25065</name>
</gene>
<dbReference type="GO" id="GO:0009228">
    <property type="term" value="P:thiamine biosynthetic process"/>
    <property type="evidence" value="ECO:0007669"/>
    <property type="project" value="UniProtKB-KW"/>
</dbReference>
<dbReference type="InterPro" id="IPR013785">
    <property type="entry name" value="Aldolase_TIM"/>
</dbReference>
<feature type="domain" description="Thiamine phosphate synthase/TenI" evidence="1">
    <location>
        <begin position="51"/>
        <end position="203"/>
    </location>
</feature>
<dbReference type="RefSeq" id="WP_101253395.1">
    <property type="nucleotide sequence ID" value="NZ_PIUM01000044.1"/>
</dbReference>
<dbReference type="Gene3D" id="3.20.20.70">
    <property type="entry name" value="Aldolase class I"/>
    <property type="match status" value="1"/>
</dbReference>
<dbReference type="InterPro" id="IPR036206">
    <property type="entry name" value="ThiamineP_synth_sf"/>
</dbReference>
<dbReference type="CDD" id="cd00564">
    <property type="entry name" value="TMP_TenI"/>
    <property type="match status" value="1"/>
</dbReference>
<name>A0A2N3PN06_9PROT</name>
<dbReference type="SUPFAM" id="SSF51391">
    <property type="entry name" value="Thiamin phosphate synthase"/>
    <property type="match status" value="1"/>
</dbReference>
<evidence type="ECO:0000259" key="1">
    <source>
        <dbReference type="Pfam" id="PF02581"/>
    </source>
</evidence>
<dbReference type="InterPro" id="IPR022998">
    <property type="entry name" value="ThiamineP_synth_TenI"/>
</dbReference>
<comment type="caution">
    <text evidence="2">The sequence shown here is derived from an EMBL/GenBank/DDBJ whole genome shotgun (WGS) entry which is preliminary data.</text>
</comment>